<accession>A0AA47MR61</accession>
<dbReference type="PANTHER" id="PTHR47510:SF3">
    <property type="entry name" value="ENDO_EXONUCLEASE_PHOSPHATASE DOMAIN-CONTAINING PROTEIN"/>
    <property type="match status" value="1"/>
</dbReference>
<dbReference type="PANTHER" id="PTHR47510">
    <property type="entry name" value="REVERSE TRANSCRIPTASE DOMAIN-CONTAINING PROTEIN"/>
    <property type="match status" value="1"/>
</dbReference>
<protein>
    <submittedName>
        <fullName evidence="1">Uncharacterized protein</fullName>
    </submittedName>
</protein>
<name>A0AA47MR61_MERPO</name>
<gene>
    <name evidence="1" type="ORF">N1851_016981</name>
</gene>
<proteinExistence type="predicted"/>
<reference evidence="1" key="1">
    <citation type="journal article" date="2023" name="Front. Mar. Sci.">
        <title>A new Merluccius polli reference genome to investigate the effects of global change in West African waters.</title>
        <authorList>
            <person name="Mateo J.L."/>
            <person name="Blanco-Fernandez C."/>
            <person name="Garcia-Vazquez E."/>
            <person name="Machado-Schiaffino G."/>
        </authorList>
    </citation>
    <scope>NUCLEOTIDE SEQUENCE</scope>
    <source>
        <strain evidence="1">C29</strain>
        <tissue evidence="1">Fin</tissue>
    </source>
</reference>
<organism evidence="1 2">
    <name type="scientific">Merluccius polli</name>
    <name type="common">Benguela hake</name>
    <name type="synonym">Merluccius cadenati</name>
    <dbReference type="NCBI Taxonomy" id="89951"/>
    <lineage>
        <taxon>Eukaryota</taxon>
        <taxon>Metazoa</taxon>
        <taxon>Chordata</taxon>
        <taxon>Craniata</taxon>
        <taxon>Vertebrata</taxon>
        <taxon>Euteleostomi</taxon>
        <taxon>Actinopterygii</taxon>
        <taxon>Neopterygii</taxon>
        <taxon>Teleostei</taxon>
        <taxon>Neoteleostei</taxon>
        <taxon>Acanthomorphata</taxon>
        <taxon>Zeiogadaria</taxon>
        <taxon>Gadariae</taxon>
        <taxon>Gadiformes</taxon>
        <taxon>Gadoidei</taxon>
        <taxon>Merlucciidae</taxon>
        <taxon>Merluccius</taxon>
    </lineage>
</organism>
<evidence type="ECO:0000313" key="2">
    <source>
        <dbReference type="Proteomes" id="UP001174136"/>
    </source>
</evidence>
<dbReference type="AlphaFoldDB" id="A0AA47MR61"/>
<evidence type="ECO:0000313" key="1">
    <source>
        <dbReference type="EMBL" id="KAK0144639.1"/>
    </source>
</evidence>
<dbReference type="Proteomes" id="UP001174136">
    <property type="component" value="Unassembled WGS sequence"/>
</dbReference>
<sequence>MCIFVDNNWATQLHIHEKVCTPHYELLSVSFRPFYLPREFGQTTIILTYIPGPKYEEAVDHISESYNNGLSRSVDQPIFILRDFNNCELSSHLPTLQQYIDCPTRLSRTLDKCYGNIPNAFKAVPRPPLGKSDHSVIHLLPRYKAKIKQEKPTVKEVALWSDACKERLRDCFDYTDWDKGVISVLRVGGTYLDGGSGRPPPEKFERNANELTESITSYITFCENNVAPKKTVKIYPNNKVWVSREMKRCLCEKRAAFAQGNMTVFKEKRRELRDYQKS</sequence>
<keyword evidence="2" id="KW-1185">Reference proteome</keyword>
<comment type="caution">
    <text evidence="1">The sequence shown here is derived from an EMBL/GenBank/DDBJ whole genome shotgun (WGS) entry which is preliminary data.</text>
</comment>
<dbReference type="EMBL" id="JAOPHQ010003127">
    <property type="protein sequence ID" value="KAK0144639.1"/>
    <property type="molecule type" value="Genomic_DNA"/>
</dbReference>